<accession>A0ABQ4ER16</accession>
<dbReference type="EMBL" id="BONX01000023">
    <property type="protein sequence ID" value="GIG97119.1"/>
    <property type="molecule type" value="Genomic_DNA"/>
</dbReference>
<evidence type="ECO:0000313" key="3">
    <source>
        <dbReference type="Proteomes" id="UP000621500"/>
    </source>
</evidence>
<dbReference type="InterPro" id="IPR016181">
    <property type="entry name" value="Acyl_CoA_acyltransferase"/>
</dbReference>
<dbReference type="PANTHER" id="PTHR41368:SF1">
    <property type="entry name" value="PROTEIN YGHO"/>
    <property type="match status" value="1"/>
</dbReference>
<dbReference type="InterPro" id="IPR039968">
    <property type="entry name" value="BcerS-like"/>
</dbReference>
<evidence type="ECO:0000313" key="2">
    <source>
        <dbReference type="EMBL" id="GIG97119.1"/>
    </source>
</evidence>
<name>A0ABQ4ER16_9ACTN</name>
<dbReference type="RefSeq" id="WP_203858600.1">
    <property type="nucleotide sequence ID" value="NZ_BAAAZQ010000001.1"/>
</dbReference>
<proteinExistence type="predicted"/>
<dbReference type="Gene3D" id="3.40.630.30">
    <property type="match status" value="1"/>
</dbReference>
<dbReference type="SUPFAM" id="SSF55729">
    <property type="entry name" value="Acyl-CoA N-acyltransferases (Nat)"/>
    <property type="match status" value="1"/>
</dbReference>
<dbReference type="Proteomes" id="UP000621500">
    <property type="component" value="Unassembled WGS sequence"/>
</dbReference>
<keyword evidence="3" id="KW-1185">Reference proteome</keyword>
<evidence type="ECO:0008006" key="4">
    <source>
        <dbReference type="Google" id="ProtNLM"/>
    </source>
</evidence>
<dbReference type="PANTHER" id="PTHR41368">
    <property type="entry name" value="PROTEIN YGHO"/>
    <property type="match status" value="1"/>
</dbReference>
<evidence type="ECO:0000256" key="1">
    <source>
        <dbReference type="SAM" id="MobiDB-lite"/>
    </source>
</evidence>
<reference evidence="2 3" key="1">
    <citation type="submission" date="2021-01" db="EMBL/GenBank/DDBJ databases">
        <title>Whole genome shotgun sequence of Plantactinospora mayteni NBRC 109088.</title>
        <authorList>
            <person name="Komaki H."/>
            <person name="Tamura T."/>
        </authorList>
    </citation>
    <scope>NUCLEOTIDE SEQUENCE [LARGE SCALE GENOMIC DNA]</scope>
    <source>
        <strain evidence="2 3">NBRC 109088</strain>
    </source>
</reference>
<feature type="region of interest" description="Disordered" evidence="1">
    <location>
        <begin position="180"/>
        <end position="199"/>
    </location>
</feature>
<protein>
    <recommendedName>
        <fullName evidence="4">N-acetyltransferase domain-containing protein</fullName>
    </recommendedName>
</protein>
<comment type="caution">
    <text evidence="2">The sequence shown here is derived from an EMBL/GenBank/DDBJ whole genome shotgun (WGS) entry which is preliminary data.</text>
</comment>
<organism evidence="2 3">
    <name type="scientific">Plantactinospora mayteni</name>
    <dbReference type="NCBI Taxonomy" id="566021"/>
    <lineage>
        <taxon>Bacteria</taxon>
        <taxon>Bacillati</taxon>
        <taxon>Actinomycetota</taxon>
        <taxon>Actinomycetes</taxon>
        <taxon>Micromonosporales</taxon>
        <taxon>Micromonosporaceae</taxon>
        <taxon>Plantactinospora</taxon>
    </lineage>
</organism>
<gene>
    <name evidence="2" type="ORF">Pma05_36920</name>
</gene>
<sequence length="378" mass="42261">MTTAATTRLERVVDRRGLRDFLAVTDRVYADEPRFVPPVRAQVRRWWRAGVPMYLLRDAATGVAVGRTTLHTDAALDTKLGRRCQLFGLTEFTEAAAEPLFEAITAAGRAAGDRETLFGPVALLPNESGGVITSGYADRGFVDSAYNPPRYVTAYESYGFVRRFESDTWICPVTPDPLGSEPVGSDRAGSEPGGSLPLVDDPELRVHRGDLRRLDEQLHMVRDLLNASFAQLGYYTEISFDELREQTDGLAYLLDESLLLYLTRADRPVAFVLCIPDISEFVIRVRGNLNLVNQLRLLATRRRYRREAVLIVKGVLPDCQGRGYQRLLSAQLRRNLHAGGYRTLRSTYVGRDNPASAAQFRGMGGRPLHGYTFYEKAL</sequence>